<feature type="compositionally biased region" description="Basic and acidic residues" evidence="3">
    <location>
        <begin position="29"/>
        <end position="57"/>
    </location>
</feature>
<keyword evidence="5" id="KW-1185">Reference proteome</keyword>
<feature type="region of interest" description="Disordered" evidence="3">
    <location>
        <begin position="1"/>
        <end position="110"/>
    </location>
</feature>
<dbReference type="InterPro" id="IPR019139">
    <property type="entry name" value="LRRFIP1/2"/>
</dbReference>
<dbReference type="STRING" id="50429.A0A2B4S327"/>
<feature type="compositionally biased region" description="Basic residues" evidence="3">
    <location>
        <begin position="1"/>
        <end position="12"/>
    </location>
</feature>
<dbReference type="PANTHER" id="PTHR19212:SF0">
    <property type="entry name" value="LD07988P"/>
    <property type="match status" value="1"/>
</dbReference>
<dbReference type="Proteomes" id="UP000225706">
    <property type="component" value="Unassembled WGS sequence"/>
</dbReference>
<protein>
    <submittedName>
        <fullName evidence="4">Uncharacterized protein</fullName>
    </submittedName>
</protein>
<evidence type="ECO:0000256" key="3">
    <source>
        <dbReference type="SAM" id="MobiDB-lite"/>
    </source>
</evidence>
<comment type="caution">
    <text evidence="4">The sequence shown here is derived from an EMBL/GenBank/DDBJ whole genome shotgun (WGS) entry which is preliminary data.</text>
</comment>
<feature type="compositionally biased region" description="Polar residues" evidence="3">
    <location>
        <begin position="13"/>
        <end position="25"/>
    </location>
</feature>
<evidence type="ECO:0000256" key="1">
    <source>
        <dbReference type="ARBA" id="ARBA00008275"/>
    </source>
</evidence>
<accession>A0A2B4S327</accession>
<dbReference type="Pfam" id="PF09738">
    <property type="entry name" value="LRRFIP"/>
    <property type="match status" value="1"/>
</dbReference>
<name>A0A2B4S327_STYPI</name>
<proteinExistence type="inferred from homology"/>
<gene>
    <name evidence="4" type="ORF">AWC38_SpisGene10281</name>
</gene>
<organism evidence="4 5">
    <name type="scientific">Stylophora pistillata</name>
    <name type="common">Smooth cauliflower coral</name>
    <dbReference type="NCBI Taxonomy" id="50429"/>
    <lineage>
        <taxon>Eukaryota</taxon>
        <taxon>Metazoa</taxon>
        <taxon>Cnidaria</taxon>
        <taxon>Anthozoa</taxon>
        <taxon>Hexacorallia</taxon>
        <taxon>Scleractinia</taxon>
        <taxon>Astrocoeniina</taxon>
        <taxon>Pocilloporidae</taxon>
        <taxon>Stylophora</taxon>
    </lineage>
</organism>
<evidence type="ECO:0000313" key="4">
    <source>
        <dbReference type="EMBL" id="PFX25104.1"/>
    </source>
</evidence>
<reference evidence="5" key="1">
    <citation type="journal article" date="2017" name="bioRxiv">
        <title>Comparative analysis of the genomes of Stylophora pistillata and Acropora digitifera provides evidence for extensive differences between species of corals.</title>
        <authorList>
            <person name="Voolstra C.R."/>
            <person name="Li Y."/>
            <person name="Liew Y.J."/>
            <person name="Baumgarten S."/>
            <person name="Zoccola D."/>
            <person name="Flot J.-F."/>
            <person name="Tambutte S."/>
            <person name="Allemand D."/>
            <person name="Aranda M."/>
        </authorList>
    </citation>
    <scope>NUCLEOTIDE SEQUENCE [LARGE SCALE GENOMIC DNA]</scope>
</reference>
<feature type="compositionally biased region" description="Low complexity" evidence="3">
    <location>
        <begin position="88"/>
        <end position="99"/>
    </location>
</feature>
<dbReference type="GO" id="GO:0006355">
    <property type="term" value="P:regulation of DNA-templated transcription"/>
    <property type="evidence" value="ECO:0007669"/>
    <property type="project" value="InterPro"/>
</dbReference>
<dbReference type="EMBL" id="LSMT01000160">
    <property type="protein sequence ID" value="PFX25104.1"/>
    <property type="molecule type" value="Genomic_DNA"/>
</dbReference>
<sequence>MSSAHGGRRRPLNRTTSSSEDQALNQIAREAEARLAAKRAARAEARSIRSKELERQQQEGGNGEDDEQVINEEPPIPPARKKNPVARSISTGSTSVSTVQRDQSLDMNGPLVPEKVLKSLQVVADDQLAAAMISSRGTPPPVAIDVAAARVESPVY</sequence>
<keyword evidence="2" id="KW-0175">Coiled coil</keyword>
<evidence type="ECO:0000313" key="5">
    <source>
        <dbReference type="Proteomes" id="UP000225706"/>
    </source>
</evidence>
<dbReference type="AlphaFoldDB" id="A0A2B4S327"/>
<dbReference type="OrthoDB" id="10028421at2759"/>
<evidence type="ECO:0000256" key="2">
    <source>
        <dbReference type="ARBA" id="ARBA00023054"/>
    </source>
</evidence>
<comment type="similarity">
    <text evidence="1">Belongs to the LRRFIP family.</text>
</comment>
<dbReference type="PANTHER" id="PTHR19212">
    <property type="entry name" value="LEUCINE RICH REPEAT IN FLII INTERACTING PROTEIN"/>
    <property type="match status" value="1"/>
</dbReference>